<accession>A0ACC0BKU8</accession>
<sequence length="170" mass="19525">MFSKLTIKYLLLLERGAYMEGLAQLVFTWIVHHALRWVGCLVESQEGLETKVGLRADLVGALRICSLVWPVIWRVRLLWKSSARMIDSGQIKAQHFTMSKQPMDKYIIKLNKLGPFTSNNVVDSAIEDITSKRPRIEKEFSEDDIIGDPRLHSPTNSFPVDIRNKMKLND</sequence>
<keyword evidence="2" id="KW-1185">Reference proteome</keyword>
<reference evidence="2" key="1">
    <citation type="journal article" date="2023" name="Nat. Plants">
        <title>Single-cell RNA sequencing provides a high-resolution roadmap for understanding the multicellular compartmentation of specialized metabolism.</title>
        <authorList>
            <person name="Sun S."/>
            <person name="Shen X."/>
            <person name="Li Y."/>
            <person name="Li Y."/>
            <person name="Wang S."/>
            <person name="Li R."/>
            <person name="Zhang H."/>
            <person name="Shen G."/>
            <person name="Guo B."/>
            <person name="Wei J."/>
            <person name="Xu J."/>
            <person name="St-Pierre B."/>
            <person name="Chen S."/>
            <person name="Sun C."/>
        </authorList>
    </citation>
    <scope>NUCLEOTIDE SEQUENCE [LARGE SCALE GENOMIC DNA]</scope>
</reference>
<evidence type="ECO:0000313" key="2">
    <source>
        <dbReference type="Proteomes" id="UP001060085"/>
    </source>
</evidence>
<proteinExistence type="predicted"/>
<evidence type="ECO:0000313" key="1">
    <source>
        <dbReference type="EMBL" id="KAI5673229.1"/>
    </source>
</evidence>
<comment type="caution">
    <text evidence="1">The sequence shown here is derived from an EMBL/GenBank/DDBJ whole genome shotgun (WGS) entry which is preliminary data.</text>
</comment>
<dbReference type="EMBL" id="CM044703">
    <property type="protein sequence ID" value="KAI5673229.1"/>
    <property type="molecule type" value="Genomic_DNA"/>
</dbReference>
<dbReference type="Proteomes" id="UP001060085">
    <property type="component" value="Linkage Group LG03"/>
</dbReference>
<gene>
    <name evidence="1" type="ORF">M9H77_13593</name>
</gene>
<organism evidence="1 2">
    <name type="scientific">Catharanthus roseus</name>
    <name type="common">Madagascar periwinkle</name>
    <name type="synonym">Vinca rosea</name>
    <dbReference type="NCBI Taxonomy" id="4058"/>
    <lineage>
        <taxon>Eukaryota</taxon>
        <taxon>Viridiplantae</taxon>
        <taxon>Streptophyta</taxon>
        <taxon>Embryophyta</taxon>
        <taxon>Tracheophyta</taxon>
        <taxon>Spermatophyta</taxon>
        <taxon>Magnoliopsida</taxon>
        <taxon>eudicotyledons</taxon>
        <taxon>Gunneridae</taxon>
        <taxon>Pentapetalae</taxon>
        <taxon>asterids</taxon>
        <taxon>lamiids</taxon>
        <taxon>Gentianales</taxon>
        <taxon>Apocynaceae</taxon>
        <taxon>Rauvolfioideae</taxon>
        <taxon>Vinceae</taxon>
        <taxon>Catharanthinae</taxon>
        <taxon>Catharanthus</taxon>
    </lineage>
</organism>
<protein>
    <submittedName>
        <fullName evidence="1">Uncharacterized protein</fullName>
    </submittedName>
</protein>
<name>A0ACC0BKU8_CATRO</name>